<reference evidence="2 3" key="1">
    <citation type="submission" date="2020-10" db="EMBL/GenBank/DDBJ databases">
        <title>Haloactinobacterium sp. RN3S43, a bacterium isolated from saline soil.</title>
        <authorList>
            <person name="Sun J.-Q."/>
        </authorList>
    </citation>
    <scope>NUCLEOTIDE SEQUENCE [LARGE SCALE GENOMIC DNA]</scope>
    <source>
        <strain evidence="2 3">RN3S43</strain>
    </source>
</reference>
<dbReference type="EMBL" id="CP063169">
    <property type="protein sequence ID" value="QOR71384.1"/>
    <property type="molecule type" value="Genomic_DNA"/>
</dbReference>
<name>A0A7M1SWQ9_9MICO</name>
<sequence length="338" mass="35535">MPSFAFDSGLLVPTVLGRRTSTPLTPELRRALRQYLLDVVDVDLLPISWSDEAEPVLTAMDPAGQVVTAIVVDSIDGVGLVRALARAGETAASSWLAIASRHPGGVDEFRRAWSAFRETRPAGAQPGPQLIVLAGAVDPEVLAATRVMHGVLVYSVDVREGSNGDELVDVSAVHRPRVRVLDHDVVHEPEQLALLSDGAAPGALVALAPPAVAGDEAPPIEDTAVIPPVVPDDDAGDELRIDPQLVAVASLVGAPMPIEAHTNGQLRTGSLQADGTVLVDGAAHPTLESAAARIGAEPAHAWSLWQIAGFPMADARDEAARAAEEESAVETRSRRRRH</sequence>
<evidence type="ECO:0000313" key="2">
    <source>
        <dbReference type="EMBL" id="QOR71384.1"/>
    </source>
</evidence>
<dbReference type="AlphaFoldDB" id="A0A7M1SWQ9"/>
<keyword evidence="3" id="KW-1185">Reference proteome</keyword>
<evidence type="ECO:0000256" key="1">
    <source>
        <dbReference type="SAM" id="MobiDB-lite"/>
    </source>
</evidence>
<dbReference type="RefSeq" id="WP_193498047.1">
    <property type="nucleotide sequence ID" value="NZ_CP063169.1"/>
</dbReference>
<evidence type="ECO:0008006" key="4">
    <source>
        <dbReference type="Google" id="ProtNLM"/>
    </source>
</evidence>
<feature type="compositionally biased region" description="Basic and acidic residues" evidence="1">
    <location>
        <begin position="316"/>
        <end position="332"/>
    </location>
</feature>
<organism evidence="2 3">
    <name type="scientific">Ruania alkalisoli</name>
    <dbReference type="NCBI Taxonomy" id="2779775"/>
    <lineage>
        <taxon>Bacteria</taxon>
        <taxon>Bacillati</taxon>
        <taxon>Actinomycetota</taxon>
        <taxon>Actinomycetes</taxon>
        <taxon>Micrococcales</taxon>
        <taxon>Ruaniaceae</taxon>
        <taxon>Ruania</taxon>
    </lineage>
</organism>
<evidence type="ECO:0000313" key="3">
    <source>
        <dbReference type="Proteomes" id="UP000593758"/>
    </source>
</evidence>
<proteinExistence type="predicted"/>
<accession>A0A7M1SWQ9</accession>
<gene>
    <name evidence="2" type="ORF">IM660_03540</name>
</gene>
<dbReference type="KEGG" id="halt:IM660_03540"/>
<dbReference type="Proteomes" id="UP000593758">
    <property type="component" value="Chromosome"/>
</dbReference>
<protein>
    <recommendedName>
        <fullName evidence="4">RAMA domain-containing protein</fullName>
    </recommendedName>
</protein>
<feature type="region of interest" description="Disordered" evidence="1">
    <location>
        <begin position="316"/>
        <end position="338"/>
    </location>
</feature>